<proteinExistence type="predicted"/>
<accession>A0ACB9DJ82</accession>
<name>A0ACB9DJ82_ARCLA</name>
<comment type="caution">
    <text evidence="1">The sequence shown here is derived from an EMBL/GenBank/DDBJ whole genome shotgun (WGS) entry which is preliminary data.</text>
</comment>
<reference evidence="2" key="1">
    <citation type="journal article" date="2022" name="Mol. Ecol. Resour.">
        <title>The genomes of chicory, endive, great burdock and yacon provide insights into Asteraceae palaeo-polyploidization history and plant inulin production.</title>
        <authorList>
            <person name="Fan W."/>
            <person name="Wang S."/>
            <person name="Wang H."/>
            <person name="Wang A."/>
            <person name="Jiang F."/>
            <person name="Liu H."/>
            <person name="Zhao H."/>
            <person name="Xu D."/>
            <person name="Zhang Y."/>
        </authorList>
    </citation>
    <scope>NUCLEOTIDE SEQUENCE [LARGE SCALE GENOMIC DNA]</scope>
    <source>
        <strain evidence="2">cv. Niubang</strain>
    </source>
</reference>
<reference evidence="1 2" key="2">
    <citation type="journal article" date="2022" name="Mol. Ecol. Resour.">
        <title>The genomes of chicory, endive, great burdock and yacon provide insights into Asteraceae paleo-polyploidization history and plant inulin production.</title>
        <authorList>
            <person name="Fan W."/>
            <person name="Wang S."/>
            <person name="Wang H."/>
            <person name="Wang A."/>
            <person name="Jiang F."/>
            <person name="Liu H."/>
            <person name="Zhao H."/>
            <person name="Xu D."/>
            <person name="Zhang Y."/>
        </authorList>
    </citation>
    <scope>NUCLEOTIDE SEQUENCE [LARGE SCALE GENOMIC DNA]</scope>
    <source>
        <strain evidence="2">cv. Niubang</strain>
    </source>
</reference>
<keyword evidence="2" id="KW-1185">Reference proteome</keyword>
<evidence type="ECO:0000313" key="1">
    <source>
        <dbReference type="EMBL" id="KAI3746704.1"/>
    </source>
</evidence>
<dbReference type="Proteomes" id="UP001055879">
    <property type="component" value="Linkage Group LG03"/>
</dbReference>
<dbReference type="EMBL" id="CM042049">
    <property type="protein sequence ID" value="KAI3746704.1"/>
    <property type="molecule type" value="Genomic_DNA"/>
</dbReference>
<evidence type="ECO:0000313" key="2">
    <source>
        <dbReference type="Proteomes" id="UP001055879"/>
    </source>
</evidence>
<gene>
    <name evidence="1" type="ORF">L6452_09143</name>
</gene>
<sequence>MEMCCVMIGCGAFGRVYMGMNLDSGELLAVKQVQSRDRHSEHGPDRHAFFFKLSELTGHCTTREPNQRPNMGHAVNVLSPLMEKWKPMENEAEKYCGIDY</sequence>
<organism evidence="1 2">
    <name type="scientific">Arctium lappa</name>
    <name type="common">Greater burdock</name>
    <name type="synonym">Lappa major</name>
    <dbReference type="NCBI Taxonomy" id="4217"/>
    <lineage>
        <taxon>Eukaryota</taxon>
        <taxon>Viridiplantae</taxon>
        <taxon>Streptophyta</taxon>
        <taxon>Embryophyta</taxon>
        <taxon>Tracheophyta</taxon>
        <taxon>Spermatophyta</taxon>
        <taxon>Magnoliopsida</taxon>
        <taxon>eudicotyledons</taxon>
        <taxon>Gunneridae</taxon>
        <taxon>Pentapetalae</taxon>
        <taxon>asterids</taxon>
        <taxon>campanulids</taxon>
        <taxon>Asterales</taxon>
        <taxon>Asteraceae</taxon>
        <taxon>Carduoideae</taxon>
        <taxon>Cardueae</taxon>
        <taxon>Arctiinae</taxon>
        <taxon>Arctium</taxon>
    </lineage>
</organism>
<protein>
    <submittedName>
        <fullName evidence="1">Uncharacterized protein</fullName>
    </submittedName>
</protein>